<dbReference type="Pfam" id="PF00168">
    <property type="entry name" value="C2"/>
    <property type="match status" value="2"/>
</dbReference>
<keyword evidence="3" id="KW-0472">Membrane</keyword>
<dbReference type="PANTHER" id="PTHR10024">
    <property type="entry name" value="SYNAPTOTAGMIN"/>
    <property type="match status" value="1"/>
</dbReference>
<dbReference type="GO" id="GO:0000149">
    <property type="term" value="F:SNARE binding"/>
    <property type="evidence" value="ECO:0007669"/>
    <property type="project" value="TreeGrafter"/>
</dbReference>
<evidence type="ECO:0000259" key="4">
    <source>
        <dbReference type="PROSITE" id="PS50004"/>
    </source>
</evidence>
<dbReference type="GO" id="GO:0030276">
    <property type="term" value="F:clathrin binding"/>
    <property type="evidence" value="ECO:0007669"/>
    <property type="project" value="TreeGrafter"/>
</dbReference>
<keyword evidence="3" id="KW-0812">Transmembrane</keyword>
<proteinExistence type="predicted"/>
<dbReference type="GO" id="GO:0070382">
    <property type="term" value="C:exocytic vesicle"/>
    <property type="evidence" value="ECO:0007669"/>
    <property type="project" value="TreeGrafter"/>
</dbReference>
<protein>
    <recommendedName>
        <fullName evidence="4">C2 domain-containing protein</fullName>
    </recommendedName>
</protein>
<dbReference type="InterPro" id="IPR001565">
    <property type="entry name" value="Synaptotagmin"/>
</dbReference>
<dbReference type="EMBL" id="JH431273">
    <property type="status" value="NOT_ANNOTATED_CDS"/>
    <property type="molecule type" value="Genomic_DNA"/>
</dbReference>
<feature type="transmembrane region" description="Helical" evidence="3">
    <location>
        <begin position="72"/>
        <end position="92"/>
    </location>
</feature>
<dbReference type="AlphaFoldDB" id="T1IQ10"/>
<evidence type="ECO:0000313" key="6">
    <source>
        <dbReference type="Proteomes" id="UP000014500"/>
    </source>
</evidence>
<dbReference type="STRING" id="126957.T1IQ10"/>
<dbReference type="eggNOG" id="KOG1028">
    <property type="taxonomic scope" value="Eukaryota"/>
</dbReference>
<dbReference type="EnsemblMetazoa" id="SMAR003116-RA">
    <property type="protein sequence ID" value="SMAR003116-PA"/>
    <property type="gene ID" value="SMAR003116"/>
</dbReference>
<dbReference type="PhylomeDB" id="T1IQ10"/>
<reference evidence="5" key="2">
    <citation type="submission" date="2015-02" db="UniProtKB">
        <authorList>
            <consortium name="EnsemblMetazoa"/>
        </authorList>
    </citation>
    <scope>IDENTIFICATION</scope>
</reference>
<dbReference type="Proteomes" id="UP000014500">
    <property type="component" value="Unassembled WGS sequence"/>
</dbReference>
<dbReference type="PRINTS" id="PR00360">
    <property type="entry name" value="C2DOMAIN"/>
</dbReference>
<feature type="region of interest" description="Disordered" evidence="2">
    <location>
        <begin position="1"/>
        <end position="20"/>
    </location>
</feature>
<dbReference type="HOGENOM" id="CLU_023008_8_1_1"/>
<keyword evidence="1" id="KW-0677">Repeat</keyword>
<dbReference type="PROSITE" id="PS50004">
    <property type="entry name" value="C2"/>
    <property type="match status" value="2"/>
</dbReference>
<evidence type="ECO:0000256" key="1">
    <source>
        <dbReference type="ARBA" id="ARBA00022737"/>
    </source>
</evidence>
<dbReference type="InterPro" id="IPR000008">
    <property type="entry name" value="C2_dom"/>
</dbReference>
<feature type="domain" description="C2" evidence="4">
    <location>
        <begin position="367"/>
        <end position="481"/>
    </location>
</feature>
<dbReference type="PRINTS" id="PR00399">
    <property type="entry name" value="SYNAPTOTAGMN"/>
</dbReference>
<keyword evidence="3" id="KW-1133">Transmembrane helix</keyword>
<dbReference type="FunFam" id="2.60.40.150:FF:000011">
    <property type="entry name" value="Synaptotagmin 6"/>
    <property type="match status" value="1"/>
</dbReference>
<accession>T1IQ10</accession>
<dbReference type="GO" id="GO:0005886">
    <property type="term" value="C:plasma membrane"/>
    <property type="evidence" value="ECO:0007669"/>
    <property type="project" value="TreeGrafter"/>
</dbReference>
<dbReference type="GO" id="GO:0017156">
    <property type="term" value="P:calcium-ion regulated exocytosis"/>
    <property type="evidence" value="ECO:0007669"/>
    <property type="project" value="TreeGrafter"/>
</dbReference>
<reference evidence="6" key="1">
    <citation type="submission" date="2011-05" db="EMBL/GenBank/DDBJ databases">
        <authorList>
            <person name="Richards S.R."/>
            <person name="Qu J."/>
            <person name="Jiang H."/>
            <person name="Jhangiani S.N."/>
            <person name="Agravi P."/>
            <person name="Goodspeed R."/>
            <person name="Gross S."/>
            <person name="Mandapat C."/>
            <person name="Jackson L."/>
            <person name="Mathew T."/>
            <person name="Pu L."/>
            <person name="Thornton R."/>
            <person name="Saada N."/>
            <person name="Wilczek-Boney K.B."/>
            <person name="Lee S."/>
            <person name="Kovar C."/>
            <person name="Wu Y."/>
            <person name="Scherer S.E."/>
            <person name="Worley K.C."/>
            <person name="Muzny D.M."/>
            <person name="Gibbs R."/>
        </authorList>
    </citation>
    <scope>NUCLEOTIDE SEQUENCE</scope>
    <source>
        <strain evidence="6">Brora</strain>
    </source>
</reference>
<evidence type="ECO:0000313" key="5">
    <source>
        <dbReference type="EnsemblMetazoa" id="SMAR003116-PA"/>
    </source>
</evidence>
<dbReference type="SMART" id="SM00239">
    <property type="entry name" value="C2"/>
    <property type="match status" value="2"/>
</dbReference>
<dbReference type="Gene3D" id="2.60.40.150">
    <property type="entry name" value="C2 domain"/>
    <property type="match status" value="2"/>
</dbReference>
<dbReference type="GO" id="GO:0001786">
    <property type="term" value="F:phosphatidylserine binding"/>
    <property type="evidence" value="ECO:0007669"/>
    <property type="project" value="TreeGrafter"/>
</dbReference>
<dbReference type="GO" id="GO:0005509">
    <property type="term" value="F:calcium ion binding"/>
    <property type="evidence" value="ECO:0007669"/>
    <property type="project" value="TreeGrafter"/>
</dbReference>
<dbReference type="PANTHER" id="PTHR10024:SF374">
    <property type="entry name" value="C2 DOMAIN-CONTAINING PROTEIN"/>
    <property type="match status" value="1"/>
</dbReference>
<evidence type="ECO:0000256" key="3">
    <source>
        <dbReference type="SAM" id="Phobius"/>
    </source>
</evidence>
<keyword evidence="6" id="KW-1185">Reference proteome</keyword>
<dbReference type="InterPro" id="IPR035892">
    <property type="entry name" value="C2_domain_sf"/>
</dbReference>
<sequence length="528" mass="60085">MGVLRSSSPSPFPARPGKLTTPTTKYASPILTSFAFLHITFNSVRKCKYFNPQSFLTSNLAMGKRNDEMETSYFMTTVVIVSGLIFVIILYLSCKYLKKRRDDNQERTFTRKKLKRATSSDSFPCGSNLKISHSLPDIQHQEQSEVSNKKNPVREQFISILSVLRQTTLPTVPSRHESFQRQLSHKLDAVITQMSVVHKAQRIRSTSLVGAIMPELYRYELMRQDSDTSTSENETEAQGKLHFTLRYDDEIDALVIKATDLPAKDFSGTCDPYIKMYLLPDRKKKFQSKVLRKNLNPVWNEMFIYSVDYSELHSRVLQFSVYDFDRFSRHDLIGQVVLKGLLHSSDLRQEVEYQMDILATKKDKLMDIGELMISLCYLPTAGRLTVTIIKARNLKPMDLNGKSDPYIKGTLNPVYNEAFVFDVPSQNIDDVSLQIKVIDYDRIGSNELMGCCNVGPRVIGTGGDHWIEMLANSRRPVAQWYPMHETPAGTHSGASSKPTTVTRCINYYSTAQAQSWCTITILGIVQQD</sequence>
<dbReference type="GO" id="GO:0005544">
    <property type="term" value="F:calcium-dependent phospholipid binding"/>
    <property type="evidence" value="ECO:0007669"/>
    <property type="project" value="TreeGrafter"/>
</dbReference>
<evidence type="ECO:0000256" key="2">
    <source>
        <dbReference type="SAM" id="MobiDB-lite"/>
    </source>
</evidence>
<dbReference type="OMA" id="RWHALIE"/>
<dbReference type="SUPFAM" id="SSF49562">
    <property type="entry name" value="C2 domain (Calcium/lipid-binding domain, CaLB)"/>
    <property type="match status" value="2"/>
</dbReference>
<feature type="domain" description="C2" evidence="4">
    <location>
        <begin position="237"/>
        <end position="358"/>
    </location>
</feature>
<name>T1IQ10_STRMM</name>
<organism evidence="5 6">
    <name type="scientific">Strigamia maritima</name>
    <name type="common">European centipede</name>
    <name type="synonym">Geophilus maritimus</name>
    <dbReference type="NCBI Taxonomy" id="126957"/>
    <lineage>
        <taxon>Eukaryota</taxon>
        <taxon>Metazoa</taxon>
        <taxon>Ecdysozoa</taxon>
        <taxon>Arthropoda</taxon>
        <taxon>Myriapoda</taxon>
        <taxon>Chilopoda</taxon>
        <taxon>Pleurostigmophora</taxon>
        <taxon>Geophilomorpha</taxon>
        <taxon>Linotaeniidae</taxon>
        <taxon>Strigamia</taxon>
    </lineage>
</organism>